<proteinExistence type="predicted"/>
<gene>
    <name evidence="2" type="ORF">FSB_LOCUS43792</name>
</gene>
<organism evidence="2">
    <name type="scientific">Fagus sylvatica</name>
    <name type="common">Beechnut</name>
    <dbReference type="NCBI Taxonomy" id="28930"/>
    <lineage>
        <taxon>Eukaryota</taxon>
        <taxon>Viridiplantae</taxon>
        <taxon>Streptophyta</taxon>
        <taxon>Embryophyta</taxon>
        <taxon>Tracheophyta</taxon>
        <taxon>Spermatophyta</taxon>
        <taxon>Magnoliopsida</taxon>
        <taxon>eudicotyledons</taxon>
        <taxon>Gunneridae</taxon>
        <taxon>Pentapetalae</taxon>
        <taxon>rosids</taxon>
        <taxon>fabids</taxon>
        <taxon>Fagales</taxon>
        <taxon>Fagaceae</taxon>
        <taxon>Fagus</taxon>
    </lineage>
</organism>
<reference evidence="2" key="1">
    <citation type="submission" date="2018-02" db="EMBL/GenBank/DDBJ databases">
        <authorList>
            <person name="Cohen D.B."/>
            <person name="Kent A.D."/>
        </authorList>
    </citation>
    <scope>NUCLEOTIDE SEQUENCE</scope>
</reference>
<evidence type="ECO:0000256" key="1">
    <source>
        <dbReference type="SAM" id="MobiDB-lite"/>
    </source>
</evidence>
<sequence>MVPELQSHLGFQATKNSDSKEFSSGSEILKAKTMRHRPGALEFHSDPPIPHFLRLSHSLRAQFLSRSLPHSQPPSFPLCLSPTLNPPQSLVPLCLSPTLNPHSLYFSGFGFAEEVVGVDFGCGGRRAAKLEKTVWRSAFVRRAYDDFGCQI</sequence>
<accession>A0A2N9HVV7</accession>
<dbReference type="AlphaFoldDB" id="A0A2N9HVV7"/>
<protein>
    <submittedName>
        <fullName evidence="2">Uncharacterized protein</fullName>
    </submittedName>
</protein>
<name>A0A2N9HVV7_FAGSY</name>
<dbReference type="EMBL" id="OIVN01004184">
    <property type="protein sequence ID" value="SPD15910.1"/>
    <property type="molecule type" value="Genomic_DNA"/>
</dbReference>
<feature type="region of interest" description="Disordered" evidence="1">
    <location>
        <begin position="1"/>
        <end position="24"/>
    </location>
</feature>
<evidence type="ECO:0000313" key="2">
    <source>
        <dbReference type="EMBL" id="SPD15910.1"/>
    </source>
</evidence>